<dbReference type="InterPro" id="IPR011032">
    <property type="entry name" value="GroES-like_sf"/>
</dbReference>
<organism evidence="3 4">
    <name type="scientific">Discostella pseudostelligera</name>
    <dbReference type="NCBI Taxonomy" id="259834"/>
    <lineage>
        <taxon>Eukaryota</taxon>
        <taxon>Sar</taxon>
        <taxon>Stramenopiles</taxon>
        <taxon>Ochrophyta</taxon>
        <taxon>Bacillariophyta</taxon>
        <taxon>Coscinodiscophyceae</taxon>
        <taxon>Thalassiosirophycidae</taxon>
        <taxon>Stephanodiscales</taxon>
        <taxon>Stephanodiscaceae</taxon>
        <taxon>Discostella</taxon>
    </lineage>
</organism>
<dbReference type="InterPro" id="IPR002364">
    <property type="entry name" value="Quin_OxRdtase/zeta-crystal_CS"/>
</dbReference>
<keyword evidence="1" id="KW-0560">Oxidoreductase</keyword>
<gene>
    <name evidence="3" type="ORF">ACHAWU_001737</name>
</gene>
<feature type="domain" description="Enoyl reductase (ER)" evidence="2">
    <location>
        <begin position="21"/>
        <end position="349"/>
    </location>
</feature>
<dbReference type="Proteomes" id="UP001530293">
    <property type="component" value="Unassembled WGS sequence"/>
</dbReference>
<dbReference type="Pfam" id="PF13602">
    <property type="entry name" value="ADH_zinc_N_2"/>
    <property type="match status" value="1"/>
</dbReference>
<dbReference type="PANTHER" id="PTHR11695:SF294">
    <property type="entry name" value="RETICULON-4-INTERACTING PROTEIN 1, MITOCHONDRIAL"/>
    <property type="match status" value="1"/>
</dbReference>
<accession>A0ABD3M9F1</accession>
<protein>
    <recommendedName>
        <fullName evidence="2">Enoyl reductase (ER) domain-containing protein</fullName>
    </recommendedName>
</protein>
<dbReference type="EMBL" id="JALLBG020000190">
    <property type="protein sequence ID" value="KAL3760227.1"/>
    <property type="molecule type" value="Genomic_DNA"/>
</dbReference>
<comment type="caution">
    <text evidence="3">The sequence shown here is derived from an EMBL/GenBank/DDBJ whole genome shotgun (WGS) entry which is preliminary data.</text>
</comment>
<dbReference type="PROSITE" id="PS01162">
    <property type="entry name" value="QOR_ZETA_CRYSTAL"/>
    <property type="match status" value="1"/>
</dbReference>
<proteinExistence type="predicted"/>
<dbReference type="SUPFAM" id="SSF51735">
    <property type="entry name" value="NAD(P)-binding Rossmann-fold domains"/>
    <property type="match status" value="1"/>
</dbReference>
<reference evidence="3 4" key="1">
    <citation type="submission" date="2024-10" db="EMBL/GenBank/DDBJ databases">
        <title>Updated reference genomes for cyclostephanoid diatoms.</title>
        <authorList>
            <person name="Roberts W.R."/>
            <person name="Alverson A.J."/>
        </authorList>
    </citation>
    <scope>NUCLEOTIDE SEQUENCE [LARGE SCALE GENOMIC DNA]</scope>
    <source>
        <strain evidence="3 4">AJA232-27</strain>
    </source>
</reference>
<dbReference type="Gene3D" id="3.90.180.10">
    <property type="entry name" value="Medium-chain alcohol dehydrogenases, catalytic domain"/>
    <property type="match status" value="1"/>
</dbReference>
<dbReference type="SUPFAM" id="SSF50129">
    <property type="entry name" value="GroES-like"/>
    <property type="match status" value="1"/>
</dbReference>
<dbReference type="InterPro" id="IPR036291">
    <property type="entry name" value="NAD(P)-bd_dom_sf"/>
</dbReference>
<dbReference type="PANTHER" id="PTHR11695">
    <property type="entry name" value="ALCOHOL DEHYDROGENASE RELATED"/>
    <property type="match status" value="1"/>
</dbReference>
<keyword evidence="4" id="KW-1185">Reference proteome</keyword>
<evidence type="ECO:0000313" key="4">
    <source>
        <dbReference type="Proteomes" id="UP001530293"/>
    </source>
</evidence>
<dbReference type="GO" id="GO:0016491">
    <property type="term" value="F:oxidoreductase activity"/>
    <property type="evidence" value="ECO:0007669"/>
    <property type="project" value="UniProtKB-KW"/>
</dbReference>
<evidence type="ECO:0000256" key="1">
    <source>
        <dbReference type="ARBA" id="ARBA00023002"/>
    </source>
</evidence>
<dbReference type="SMART" id="SM00829">
    <property type="entry name" value="PKS_ER"/>
    <property type="match status" value="1"/>
</dbReference>
<evidence type="ECO:0000259" key="2">
    <source>
        <dbReference type="SMART" id="SM00829"/>
    </source>
</evidence>
<dbReference type="InterPro" id="IPR013154">
    <property type="entry name" value="ADH-like_N"/>
</dbReference>
<dbReference type="InterPro" id="IPR050700">
    <property type="entry name" value="YIM1/Zinc_Alcohol_DH_Fams"/>
</dbReference>
<dbReference type="AlphaFoldDB" id="A0ABD3M9F1"/>
<name>A0ABD3M9F1_9STRA</name>
<evidence type="ECO:0000313" key="3">
    <source>
        <dbReference type="EMBL" id="KAL3760227.1"/>
    </source>
</evidence>
<dbReference type="Pfam" id="PF08240">
    <property type="entry name" value="ADH_N"/>
    <property type="match status" value="1"/>
</dbReference>
<dbReference type="Gene3D" id="3.40.50.720">
    <property type="entry name" value="NAD(P)-binding Rossmann-like Domain"/>
    <property type="match status" value="1"/>
</dbReference>
<dbReference type="CDD" id="cd08267">
    <property type="entry name" value="MDR1"/>
    <property type="match status" value="1"/>
</dbReference>
<dbReference type="InterPro" id="IPR020843">
    <property type="entry name" value="ER"/>
</dbReference>
<sequence>MKAIQVHQFMELPSSLQQEDGVDAFLSMCDDVPKPSLKKQQMLVRVFACSLSPGDVIMVQGSMILMHHPFPFIPGMDICGEIVDNNGSTNFKNGDIVVASNGMSPVGGMAEFMAINESEAVILPPGVSKEHGAASSSAITSHNAVMENVKEGDRVLILGGSGGVGSAAIQIAKKHAKASFVATTSTQEDMCKDLGADRVINYKTTDWWTIEEFQRERFDVIIDCAGGRNFYGRAEKVLKTGKQGGTFVAVTAIDEAYPDCGTYWKLMKFFGTMISRVVYTKLTTRTLPNYALLMPHDEVKARKKVLEWMEQGTLKIKFDGNSSLPFTAEGVRQAFIKVGSHHAHGKVVVTIAKE</sequence>